<sequence>MKLLREIYNLIEPSSTDKGAVEMKYPNVYKEKKLGAKKKARKEMVVIRSSGTGKIYGRKTIYQ</sequence>
<gene>
    <name evidence="1" type="ORF">LCGC14_2162860</name>
</gene>
<reference evidence="1" key="1">
    <citation type="journal article" date="2015" name="Nature">
        <title>Complex archaea that bridge the gap between prokaryotes and eukaryotes.</title>
        <authorList>
            <person name="Spang A."/>
            <person name="Saw J.H."/>
            <person name="Jorgensen S.L."/>
            <person name="Zaremba-Niedzwiedzka K."/>
            <person name="Martijn J."/>
            <person name="Lind A.E."/>
            <person name="van Eijk R."/>
            <person name="Schleper C."/>
            <person name="Guy L."/>
            <person name="Ettema T.J."/>
        </authorList>
    </citation>
    <scope>NUCLEOTIDE SEQUENCE</scope>
</reference>
<organism evidence="1">
    <name type="scientific">marine sediment metagenome</name>
    <dbReference type="NCBI Taxonomy" id="412755"/>
    <lineage>
        <taxon>unclassified sequences</taxon>
        <taxon>metagenomes</taxon>
        <taxon>ecological metagenomes</taxon>
    </lineage>
</organism>
<protein>
    <submittedName>
        <fullName evidence="1">Uncharacterized protein</fullName>
    </submittedName>
</protein>
<dbReference type="EMBL" id="LAZR01027777">
    <property type="protein sequence ID" value="KKL64647.1"/>
    <property type="molecule type" value="Genomic_DNA"/>
</dbReference>
<evidence type="ECO:0000313" key="1">
    <source>
        <dbReference type="EMBL" id="KKL64647.1"/>
    </source>
</evidence>
<comment type="caution">
    <text evidence="1">The sequence shown here is derived from an EMBL/GenBank/DDBJ whole genome shotgun (WGS) entry which is preliminary data.</text>
</comment>
<name>A0A0F9GNC4_9ZZZZ</name>
<proteinExistence type="predicted"/>
<accession>A0A0F9GNC4</accession>
<dbReference type="AlphaFoldDB" id="A0A0F9GNC4"/>